<dbReference type="Gene3D" id="2.130.10.130">
    <property type="entry name" value="Integrin alpha, N-terminal"/>
    <property type="match status" value="2"/>
</dbReference>
<evidence type="ECO:0000313" key="4">
    <source>
        <dbReference type="EMBL" id="VFK33852.1"/>
    </source>
</evidence>
<accession>A0A451BDT5</accession>
<dbReference type="EMBL" id="CAADFQ010000054">
    <property type="protein sequence ID" value="VFK33852.1"/>
    <property type="molecule type" value="Genomic_DNA"/>
</dbReference>
<evidence type="ECO:0000313" key="3">
    <source>
        <dbReference type="EMBL" id="VFK29721.1"/>
    </source>
</evidence>
<dbReference type="SUPFAM" id="SSF69318">
    <property type="entry name" value="Integrin alpha N-terminal domain"/>
    <property type="match status" value="1"/>
</dbReference>
<proteinExistence type="predicted"/>
<dbReference type="InterPro" id="IPR011519">
    <property type="entry name" value="UnbV_ASPIC"/>
</dbReference>
<evidence type="ECO:0000259" key="2">
    <source>
        <dbReference type="Pfam" id="PF07593"/>
    </source>
</evidence>
<gene>
    <name evidence="3" type="ORF">BECKMB1821G_GA0114241_105222</name>
    <name evidence="5" type="ORF">BECKMB1821H_GA0114242_105622</name>
    <name evidence="4" type="ORF">BECKMB1821I_GA0114274_105421</name>
</gene>
<dbReference type="InterPro" id="IPR028994">
    <property type="entry name" value="Integrin_alpha_N"/>
</dbReference>
<keyword evidence="1" id="KW-0732">Signal</keyword>
<evidence type="ECO:0000256" key="1">
    <source>
        <dbReference type="ARBA" id="ARBA00022729"/>
    </source>
</evidence>
<dbReference type="EMBL" id="CAADGH010000056">
    <property type="protein sequence ID" value="VFK76441.1"/>
    <property type="molecule type" value="Genomic_DNA"/>
</dbReference>
<reference evidence="5" key="1">
    <citation type="submission" date="2019-02" db="EMBL/GenBank/DDBJ databases">
        <authorList>
            <person name="Gruber-Vodicka R. H."/>
            <person name="Seah K. B. B."/>
        </authorList>
    </citation>
    <scope>NUCLEOTIDE SEQUENCE</scope>
    <source>
        <strain evidence="3">BECK_BZ197</strain>
        <strain evidence="5">BECK_BZ198</strain>
        <strain evidence="4">BECK_BZ199</strain>
    </source>
</reference>
<evidence type="ECO:0000313" key="5">
    <source>
        <dbReference type="EMBL" id="VFK76441.1"/>
    </source>
</evidence>
<organism evidence="5">
    <name type="scientific">Candidatus Kentrum sp. MB</name>
    <dbReference type="NCBI Taxonomy" id="2138164"/>
    <lineage>
        <taxon>Bacteria</taxon>
        <taxon>Pseudomonadati</taxon>
        <taxon>Pseudomonadota</taxon>
        <taxon>Gammaproteobacteria</taxon>
        <taxon>Candidatus Kentrum</taxon>
    </lineage>
</organism>
<dbReference type="AlphaFoldDB" id="A0A451BDT5"/>
<sequence length="655" mass="72016">MRPTKRDLRIQVNFLPIIPSIMMTYQNNKNFSRIPARKGCGNAWRFLPKKNIRFSFLFFWVFSTVLAGEPATPELSAVDRKAVDPKTALPSLDTGPSPAFAEIARESGLDFVHFSGISGKFHFSEILGAGGALFDYDRDGDLDVYLVQGHALECVSDSAEFPCPRITDYKGEPPRDRLYRNDLRITKDGAHHIHFTDVTEASGIEATGYGMGVAVGDIDNDGWPDLYLTNYGSNQLLRNRGDGAFEDITQKAQVDEPRWSVSASFLDFDRDGWLDLFVGNYVYFSLDNLEPCYAPAGRQDYCSPLTFRPIPCRLFRNQGDGTFEDVSGRAGISKEDAGALGVVSADFNGDGWPDIYVGNDGRPNQLWFNQKNGTFVNDGFLAGTAVNMDGAAEASMGVDAGDFDNDGDQDLFMTHLLEETNTLYVNDGSGWFQDRSVATGIAVPSQGRTAFGASWIDYNNDGWLDLLIANGDVKIIPKLADKGDPLPYHQPNQLLANLGNGRFRDVSARAGAGFSFSEISRGAAFGDVDNDGDIDVLITNNTGPVRLLRNDTNGGHWLGLQLVDKAGRDALGARVEVQRDNAPNLWRRARTDGSYASANDPRVLVGLGRSEKVRAVRVHWPSGHTEEWKATKGEYLTVDRYLTLREGKGAATNRP</sequence>
<name>A0A451BDT5_9GAMM</name>
<dbReference type="PANTHER" id="PTHR16026:SF0">
    <property type="entry name" value="CARTILAGE ACIDIC PROTEIN 1"/>
    <property type="match status" value="1"/>
</dbReference>
<dbReference type="InterPro" id="IPR013517">
    <property type="entry name" value="FG-GAP"/>
</dbReference>
<protein>
    <submittedName>
        <fullName evidence="5">Repeat domain-containing protein</fullName>
    </submittedName>
</protein>
<feature type="domain" description="ASPIC/UnbV" evidence="2">
    <location>
        <begin position="570"/>
        <end position="631"/>
    </location>
</feature>
<dbReference type="EMBL" id="CAADFO010000052">
    <property type="protein sequence ID" value="VFK29721.1"/>
    <property type="molecule type" value="Genomic_DNA"/>
</dbReference>
<dbReference type="Pfam" id="PF07593">
    <property type="entry name" value="UnbV_ASPIC"/>
    <property type="match status" value="1"/>
</dbReference>
<dbReference type="Pfam" id="PF13517">
    <property type="entry name" value="FG-GAP_3"/>
    <property type="match status" value="4"/>
</dbReference>
<dbReference type="InterPro" id="IPR027039">
    <property type="entry name" value="Crtac1"/>
</dbReference>
<dbReference type="PANTHER" id="PTHR16026">
    <property type="entry name" value="CARTILAGE ACIDIC PROTEIN 1"/>
    <property type="match status" value="1"/>
</dbReference>